<organism evidence="2 3">
    <name type="scientific">Streptomyces gamaensis</name>
    <dbReference type="NCBI Taxonomy" id="1763542"/>
    <lineage>
        <taxon>Bacteria</taxon>
        <taxon>Bacillati</taxon>
        <taxon>Actinomycetota</taxon>
        <taxon>Actinomycetes</taxon>
        <taxon>Kitasatosporales</taxon>
        <taxon>Streptomycetaceae</taxon>
        <taxon>Streptomyces</taxon>
    </lineage>
</organism>
<accession>A0ABW0YX12</accession>
<dbReference type="EMBL" id="JBHSPB010000002">
    <property type="protein sequence ID" value="MFC5719184.1"/>
    <property type="molecule type" value="Genomic_DNA"/>
</dbReference>
<feature type="domain" description="DUF397" evidence="1">
    <location>
        <begin position="10"/>
        <end position="63"/>
    </location>
</feature>
<comment type="caution">
    <text evidence="2">The sequence shown here is derived from an EMBL/GenBank/DDBJ whole genome shotgun (WGS) entry which is preliminary data.</text>
</comment>
<evidence type="ECO:0000313" key="3">
    <source>
        <dbReference type="Proteomes" id="UP001596083"/>
    </source>
</evidence>
<gene>
    <name evidence="2" type="ORF">ACFP1Z_03160</name>
</gene>
<keyword evidence="3" id="KW-1185">Reference proteome</keyword>
<reference evidence="3" key="1">
    <citation type="journal article" date="2019" name="Int. J. Syst. Evol. Microbiol.">
        <title>The Global Catalogue of Microorganisms (GCM) 10K type strain sequencing project: providing services to taxonomists for standard genome sequencing and annotation.</title>
        <authorList>
            <consortium name="The Broad Institute Genomics Platform"/>
            <consortium name="The Broad Institute Genome Sequencing Center for Infectious Disease"/>
            <person name="Wu L."/>
            <person name="Ma J."/>
        </authorList>
    </citation>
    <scope>NUCLEOTIDE SEQUENCE [LARGE SCALE GENOMIC DNA]</scope>
    <source>
        <strain evidence="3">CGMCC 4.7304</strain>
    </source>
</reference>
<evidence type="ECO:0000259" key="1">
    <source>
        <dbReference type="Pfam" id="PF04149"/>
    </source>
</evidence>
<dbReference type="RefSeq" id="WP_390314190.1">
    <property type="nucleotide sequence ID" value="NZ_JBHSPB010000002.1"/>
</dbReference>
<protein>
    <submittedName>
        <fullName evidence="2">DUF397 domain-containing protein</fullName>
    </submittedName>
</protein>
<sequence>MSAQRDLPIAEWRKSTYSGGGGGCIEVPVDKVPRIMPVRDSKDPGRGLLVFGDTAWSCFVTAVIAGNGNLGA</sequence>
<dbReference type="Proteomes" id="UP001596083">
    <property type="component" value="Unassembled WGS sequence"/>
</dbReference>
<dbReference type="Pfam" id="PF04149">
    <property type="entry name" value="DUF397"/>
    <property type="match status" value="1"/>
</dbReference>
<proteinExistence type="predicted"/>
<dbReference type="InterPro" id="IPR007278">
    <property type="entry name" value="DUF397"/>
</dbReference>
<name>A0ABW0YX12_9ACTN</name>
<evidence type="ECO:0000313" key="2">
    <source>
        <dbReference type="EMBL" id="MFC5719184.1"/>
    </source>
</evidence>